<evidence type="ECO:0000256" key="1">
    <source>
        <dbReference type="ARBA" id="ARBA00023015"/>
    </source>
</evidence>
<dbReference type="InterPro" id="IPR020449">
    <property type="entry name" value="Tscrpt_reg_AraC-type_HTH"/>
</dbReference>
<evidence type="ECO:0000256" key="2">
    <source>
        <dbReference type="ARBA" id="ARBA00023125"/>
    </source>
</evidence>
<sequence length="325" mass="36828">MKVIISNKHNDVLSSTDMPAIAPFAGPDYNEISYTSNEPYWKSQASEIRYGGTHIATHDVNILEPVQVRTVDAPTTVSLFFVEKGAITTKARQTWEISAMQHNLLFSAYATDLTLFEKQQALRLSIISFTPERFLAMSNGGGRFMETIANSIVSGKNFSLSEKHNFRLSLRMLEILKGFRSTPYQASAKSLLMESRVLELLALQCEQFEQDERPAETLRLSTNDIKKLHAVRDMLLTDIAYTPSLAELSKLNGLNEFKLKAGFKQLFQQTVFSFLRDARMEHALKELKKDDKSLTEIAYECGFATLSHFSDVFKKKYGVAPKKMR</sequence>
<dbReference type="PANTHER" id="PTHR47893:SF1">
    <property type="entry name" value="REGULATORY PROTEIN PCHR"/>
    <property type="match status" value="1"/>
</dbReference>
<dbReference type="InterPro" id="IPR009057">
    <property type="entry name" value="Homeodomain-like_sf"/>
</dbReference>
<dbReference type="SMART" id="SM00342">
    <property type="entry name" value="HTH_ARAC"/>
    <property type="match status" value="1"/>
</dbReference>
<evidence type="ECO:0000313" key="5">
    <source>
        <dbReference type="EMBL" id="UYQ93409.1"/>
    </source>
</evidence>
<dbReference type="Pfam" id="PF12833">
    <property type="entry name" value="HTH_18"/>
    <property type="match status" value="1"/>
</dbReference>
<keyword evidence="1" id="KW-0805">Transcription regulation</keyword>
<organism evidence="5 6">
    <name type="scientific">Chitinophaga horti</name>
    <dbReference type="NCBI Taxonomy" id="2920382"/>
    <lineage>
        <taxon>Bacteria</taxon>
        <taxon>Pseudomonadati</taxon>
        <taxon>Bacteroidota</taxon>
        <taxon>Chitinophagia</taxon>
        <taxon>Chitinophagales</taxon>
        <taxon>Chitinophagaceae</taxon>
        <taxon>Chitinophaga</taxon>
    </lineage>
</organism>
<evidence type="ECO:0000256" key="3">
    <source>
        <dbReference type="ARBA" id="ARBA00023163"/>
    </source>
</evidence>
<feature type="domain" description="HTH araC/xylS-type" evidence="4">
    <location>
        <begin position="229"/>
        <end position="325"/>
    </location>
</feature>
<dbReference type="Proteomes" id="UP001162741">
    <property type="component" value="Chromosome"/>
</dbReference>
<dbReference type="PROSITE" id="PS01124">
    <property type="entry name" value="HTH_ARAC_FAMILY_2"/>
    <property type="match status" value="1"/>
</dbReference>
<dbReference type="InterPro" id="IPR018060">
    <property type="entry name" value="HTH_AraC"/>
</dbReference>
<dbReference type="EMBL" id="CP107006">
    <property type="protein sequence ID" value="UYQ93409.1"/>
    <property type="molecule type" value="Genomic_DNA"/>
</dbReference>
<evidence type="ECO:0000259" key="4">
    <source>
        <dbReference type="PROSITE" id="PS01124"/>
    </source>
</evidence>
<accession>A0ABY6J148</accession>
<dbReference type="SUPFAM" id="SSF46689">
    <property type="entry name" value="Homeodomain-like"/>
    <property type="match status" value="1"/>
</dbReference>
<dbReference type="RefSeq" id="WP_264281492.1">
    <property type="nucleotide sequence ID" value="NZ_CP107006.1"/>
</dbReference>
<protein>
    <submittedName>
        <fullName evidence="5">AraC family transcriptional regulator</fullName>
    </submittedName>
</protein>
<reference evidence="5" key="1">
    <citation type="submission" date="2022-10" db="EMBL/GenBank/DDBJ databases">
        <title>Chitinophaga sp. nov., isolated from soil.</title>
        <authorList>
            <person name="Jeon C.O."/>
        </authorList>
    </citation>
    <scope>NUCLEOTIDE SEQUENCE</scope>
    <source>
        <strain evidence="5">R8</strain>
    </source>
</reference>
<dbReference type="PANTHER" id="PTHR47893">
    <property type="entry name" value="REGULATORY PROTEIN PCHR"/>
    <property type="match status" value="1"/>
</dbReference>
<gene>
    <name evidence="5" type="ORF">MKQ68_25335</name>
</gene>
<name>A0ABY6J148_9BACT</name>
<keyword evidence="3" id="KW-0804">Transcription</keyword>
<proteinExistence type="predicted"/>
<dbReference type="Gene3D" id="1.10.10.60">
    <property type="entry name" value="Homeodomain-like"/>
    <property type="match status" value="1"/>
</dbReference>
<dbReference type="PROSITE" id="PS00041">
    <property type="entry name" value="HTH_ARAC_FAMILY_1"/>
    <property type="match status" value="1"/>
</dbReference>
<dbReference type="PRINTS" id="PR00032">
    <property type="entry name" value="HTHARAC"/>
</dbReference>
<dbReference type="InterPro" id="IPR053142">
    <property type="entry name" value="PchR_regulatory_protein"/>
</dbReference>
<evidence type="ECO:0000313" key="6">
    <source>
        <dbReference type="Proteomes" id="UP001162741"/>
    </source>
</evidence>
<keyword evidence="2" id="KW-0238">DNA-binding</keyword>
<dbReference type="InterPro" id="IPR018062">
    <property type="entry name" value="HTH_AraC-typ_CS"/>
</dbReference>
<keyword evidence="6" id="KW-1185">Reference proteome</keyword>